<organism evidence="1 2">
    <name type="scientific">Macrolepiota fuliginosa MF-IS2</name>
    <dbReference type="NCBI Taxonomy" id="1400762"/>
    <lineage>
        <taxon>Eukaryota</taxon>
        <taxon>Fungi</taxon>
        <taxon>Dikarya</taxon>
        <taxon>Basidiomycota</taxon>
        <taxon>Agaricomycotina</taxon>
        <taxon>Agaricomycetes</taxon>
        <taxon>Agaricomycetidae</taxon>
        <taxon>Agaricales</taxon>
        <taxon>Agaricineae</taxon>
        <taxon>Agaricaceae</taxon>
        <taxon>Macrolepiota</taxon>
    </lineage>
</organism>
<reference evidence="1" key="1">
    <citation type="submission" date="2020-11" db="EMBL/GenBank/DDBJ databases">
        <authorList>
            <consortium name="DOE Joint Genome Institute"/>
            <person name="Ahrendt S."/>
            <person name="Riley R."/>
            <person name="Andreopoulos W."/>
            <person name="Labutti K."/>
            <person name="Pangilinan J."/>
            <person name="Ruiz-Duenas F.J."/>
            <person name="Barrasa J.M."/>
            <person name="Sanchez-Garcia M."/>
            <person name="Camarero S."/>
            <person name="Miyauchi S."/>
            <person name="Serrano A."/>
            <person name="Linde D."/>
            <person name="Babiker R."/>
            <person name="Drula E."/>
            <person name="Ayuso-Fernandez I."/>
            <person name="Pacheco R."/>
            <person name="Padilla G."/>
            <person name="Ferreira P."/>
            <person name="Barriuso J."/>
            <person name="Kellner H."/>
            <person name="Castanera R."/>
            <person name="Alfaro M."/>
            <person name="Ramirez L."/>
            <person name="Pisabarro A.G."/>
            <person name="Kuo A."/>
            <person name="Tritt A."/>
            <person name="Lipzen A."/>
            <person name="He G."/>
            <person name="Yan M."/>
            <person name="Ng V."/>
            <person name="Cullen D."/>
            <person name="Martin F."/>
            <person name="Rosso M.-N."/>
            <person name="Henrissat B."/>
            <person name="Hibbett D."/>
            <person name="Martinez A.T."/>
            <person name="Grigoriev I.V."/>
        </authorList>
    </citation>
    <scope>NUCLEOTIDE SEQUENCE</scope>
    <source>
        <strain evidence="1">MF-IS2</strain>
    </source>
</reference>
<comment type="caution">
    <text evidence="1">The sequence shown here is derived from an EMBL/GenBank/DDBJ whole genome shotgun (WGS) entry which is preliminary data.</text>
</comment>
<name>A0A9P6C2K3_9AGAR</name>
<dbReference type="Proteomes" id="UP000807342">
    <property type="component" value="Unassembled WGS sequence"/>
</dbReference>
<keyword evidence="2" id="KW-1185">Reference proteome</keyword>
<sequence length="320" mass="31122">MSRTTMAEPLLLNPVPVLQAVMTTVQMTIKLPPLPLPLPHLQLPPSEPAATSSPAAGGYRVRRQAFIPVPASSLAQSSSAALPVTSASASSPFLTAAVPSGASSTLSSASVPVSSLPASVTPSTLVSQFSAPFSTPLSSSVPTAAASGLATVTVTVTATSISTAFLGCASASGSASGTSAPSTVAIPTTTPISISAVASSPSVAIPTVTSVASGASSSVSSLPIPAVTSIRLTTIQLSTPAASATDLPVSGGFSSQGVPAGSFSSLPSVPTASVSASTEASSTKGSGRFPGFATAFSSLDTRSRVVMDSAVLCISGFPVS</sequence>
<accession>A0A9P6C2K3</accession>
<proteinExistence type="predicted"/>
<evidence type="ECO:0000313" key="2">
    <source>
        <dbReference type="Proteomes" id="UP000807342"/>
    </source>
</evidence>
<gene>
    <name evidence="1" type="ORF">P691DRAFT_173888</name>
</gene>
<protein>
    <submittedName>
        <fullName evidence="1">Uncharacterized protein</fullName>
    </submittedName>
</protein>
<dbReference type="AlphaFoldDB" id="A0A9P6C2K3"/>
<dbReference type="EMBL" id="MU151238">
    <property type="protein sequence ID" value="KAF9446589.1"/>
    <property type="molecule type" value="Genomic_DNA"/>
</dbReference>
<evidence type="ECO:0000313" key="1">
    <source>
        <dbReference type="EMBL" id="KAF9446589.1"/>
    </source>
</evidence>